<dbReference type="EMBL" id="JAGINT010000002">
    <property type="protein sequence ID" value="MBP2355420.1"/>
    <property type="molecule type" value="Genomic_DNA"/>
</dbReference>
<dbReference type="CDD" id="cd01166">
    <property type="entry name" value="KdgK"/>
    <property type="match status" value="1"/>
</dbReference>
<evidence type="ECO:0000313" key="6">
    <source>
        <dbReference type="Proteomes" id="UP000755585"/>
    </source>
</evidence>
<dbReference type="Pfam" id="PF00294">
    <property type="entry name" value="PfkB"/>
    <property type="match status" value="1"/>
</dbReference>
<feature type="region of interest" description="Disordered" evidence="3">
    <location>
        <begin position="290"/>
        <end position="311"/>
    </location>
</feature>
<feature type="domain" description="Carbohydrate kinase PfkB" evidence="4">
    <location>
        <begin position="2"/>
        <end position="300"/>
    </location>
</feature>
<dbReference type="GO" id="GO:0016301">
    <property type="term" value="F:kinase activity"/>
    <property type="evidence" value="ECO:0007669"/>
    <property type="project" value="UniProtKB-KW"/>
</dbReference>
<keyword evidence="2 5" id="KW-0418">Kinase</keyword>
<evidence type="ECO:0000256" key="3">
    <source>
        <dbReference type="SAM" id="MobiDB-lite"/>
    </source>
</evidence>
<dbReference type="InterPro" id="IPR029056">
    <property type="entry name" value="Ribokinase-like"/>
</dbReference>
<evidence type="ECO:0000259" key="4">
    <source>
        <dbReference type="Pfam" id="PF00294"/>
    </source>
</evidence>
<keyword evidence="6" id="KW-1185">Reference proteome</keyword>
<protein>
    <submittedName>
        <fullName evidence="5">Sugar/nucleoside kinase (Ribokinase family)</fullName>
    </submittedName>
</protein>
<name>A0ABS4UUU8_9ACTN</name>
<dbReference type="InterPro" id="IPR011611">
    <property type="entry name" value="PfkB_dom"/>
</dbReference>
<comment type="caution">
    <text evidence="5">The sequence shown here is derived from an EMBL/GenBank/DDBJ whole genome shotgun (WGS) entry which is preliminary data.</text>
</comment>
<proteinExistence type="predicted"/>
<dbReference type="RefSeq" id="WP_209698092.1">
    <property type="nucleotide sequence ID" value="NZ_BAAAVU010000017.1"/>
</dbReference>
<keyword evidence="1" id="KW-0808">Transferase</keyword>
<dbReference type="SUPFAM" id="SSF53613">
    <property type="entry name" value="Ribokinase-like"/>
    <property type="match status" value="1"/>
</dbReference>
<evidence type="ECO:0000256" key="2">
    <source>
        <dbReference type="ARBA" id="ARBA00022777"/>
    </source>
</evidence>
<reference evidence="5 6" key="1">
    <citation type="submission" date="2021-03" db="EMBL/GenBank/DDBJ databases">
        <title>Sequencing the genomes of 1000 actinobacteria strains.</title>
        <authorList>
            <person name="Klenk H.-P."/>
        </authorList>
    </citation>
    <scope>NUCLEOTIDE SEQUENCE [LARGE SCALE GENOMIC DNA]</scope>
    <source>
        <strain evidence="5 6">DSM 18824</strain>
    </source>
</reference>
<dbReference type="Gene3D" id="3.40.1190.20">
    <property type="match status" value="1"/>
</dbReference>
<organism evidence="5 6">
    <name type="scientific">Kribbella aluminosa</name>
    <dbReference type="NCBI Taxonomy" id="416017"/>
    <lineage>
        <taxon>Bacteria</taxon>
        <taxon>Bacillati</taxon>
        <taxon>Actinomycetota</taxon>
        <taxon>Actinomycetes</taxon>
        <taxon>Propionibacteriales</taxon>
        <taxon>Kribbellaceae</taxon>
        <taxon>Kribbella</taxon>
    </lineage>
</organism>
<dbReference type="PANTHER" id="PTHR10584:SF166">
    <property type="entry name" value="RIBOKINASE"/>
    <property type="match status" value="1"/>
</dbReference>
<gene>
    <name evidence="5" type="ORF">JOF29_006530</name>
</gene>
<accession>A0ABS4UUU8</accession>
<sequence length="311" mass="31663">MFDLLVIGDANPDVVVGPVDQPIVFGQRERLVPHGSLVLGGSASIMACGAARLGLRVAFAGRVGDDPAGDFVRTALSDRGVNVDALAVDPSLPTPLTTILTSGDDRAILTSPGCLPSTSAEDVPRTLIRSVRHVHAGSFYLMPELAAGLAGIFKEAKAAKATTSLDPNDDPAGKWDRMVLDPVLRVTDYFLPNAAEALALTGHHSVEDAAGILARRLARGGTLVVVKNGSQGALAHNGSKVITAPALKVDTVDAVGAGDSFDAGWVAAVLNGSKPDRALAIAAACGSLSTRGAGGTAAQPSWDEAIGSVTP</sequence>
<dbReference type="PANTHER" id="PTHR10584">
    <property type="entry name" value="SUGAR KINASE"/>
    <property type="match status" value="1"/>
</dbReference>
<evidence type="ECO:0000256" key="1">
    <source>
        <dbReference type="ARBA" id="ARBA00022679"/>
    </source>
</evidence>
<evidence type="ECO:0000313" key="5">
    <source>
        <dbReference type="EMBL" id="MBP2355420.1"/>
    </source>
</evidence>
<dbReference type="Proteomes" id="UP000755585">
    <property type="component" value="Unassembled WGS sequence"/>
</dbReference>